<dbReference type="RefSeq" id="WP_106299980.1">
    <property type="nucleotide sequence ID" value="NZ_PVWO01000016.1"/>
</dbReference>
<reference evidence="1 2" key="1">
    <citation type="submission" date="2018-03" db="EMBL/GenBank/DDBJ databases">
        <title>The ancient ancestry and fast evolution of plastids.</title>
        <authorList>
            <person name="Moore K.R."/>
            <person name="Magnabosco C."/>
            <person name="Momper L."/>
            <person name="Gold D.A."/>
            <person name="Bosak T."/>
            <person name="Fournier G.P."/>
        </authorList>
    </citation>
    <scope>NUCLEOTIDE SEQUENCE [LARGE SCALE GENOMIC DNA]</scope>
    <source>
        <strain evidence="1 2">CCALA 037</strain>
    </source>
</reference>
<dbReference type="AlphaFoldDB" id="A0A2T1GME1"/>
<sequence>MALVLNETLLYAAKHQPSIVDDADLFCSVYGRVPNLGSKDVIFLGASRMQTGIDLTTFTQQYPDRQALILAQSGLGTSYPVFKDIVENTNYKGTVVIDETEATLAFQDKGQATSVKHCHHNFSMNRQLNRSMSSWLQSTFVFLNPQSSSFRLWGNLIAERKLPVPFYTKTLNDRQQLTDYARAQPQALKALAESRIPKNLTESNRLPTFDTWFATTQHWQQPIAKFQRRGGKVIFVRLPVSEELWQFERKIYPQERYWQPGMKQLNVKSIHFADYPELSTFKLPDTSHLDLHDKATFTQRLLARLSNSLDLPIENN</sequence>
<comment type="caution">
    <text evidence="1">The sequence shown here is derived from an EMBL/GenBank/DDBJ whole genome shotgun (WGS) entry which is preliminary data.</text>
</comment>
<dbReference type="EMBL" id="PVWO01000016">
    <property type="protein sequence ID" value="PSB59036.1"/>
    <property type="molecule type" value="Genomic_DNA"/>
</dbReference>
<evidence type="ECO:0000313" key="2">
    <source>
        <dbReference type="Proteomes" id="UP000238937"/>
    </source>
</evidence>
<evidence type="ECO:0000313" key="1">
    <source>
        <dbReference type="EMBL" id="PSB59036.1"/>
    </source>
</evidence>
<proteinExistence type="predicted"/>
<organism evidence="1 2">
    <name type="scientific">Chamaesiphon polymorphus CCALA 037</name>
    <dbReference type="NCBI Taxonomy" id="2107692"/>
    <lineage>
        <taxon>Bacteria</taxon>
        <taxon>Bacillati</taxon>
        <taxon>Cyanobacteriota</taxon>
        <taxon>Cyanophyceae</taxon>
        <taxon>Gomontiellales</taxon>
        <taxon>Chamaesiphonaceae</taxon>
        <taxon>Chamaesiphon</taxon>
    </lineage>
</organism>
<protein>
    <submittedName>
        <fullName evidence="1">Uncharacterized protein</fullName>
    </submittedName>
</protein>
<accession>A0A2T1GME1</accession>
<dbReference type="OrthoDB" id="581689at2"/>
<dbReference type="Proteomes" id="UP000238937">
    <property type="component" value="Unassembled WGS sequence"/>
</dbReference>
<gene>
    <name evidence="1" type="ORF">C7B77_02460</name>
</gene>
<name>A0A2T1GME1_9CYAN</name>
<keyword evidence="2" id="KW-1185">Reference proteome</keyword>